<keyword evidence="2" id="KW-1185">Reference proteome</keyword>
<dbReference type="Proteomes" id="UP001217485">
    <property type="component" value="Unassembled WGS sequence"/>
</dbReference>
<dbReference type="Gene3D" id="2.60.270.50">
    <property type="match status" value="1"/>
</dbReference>
<organism evidence="1 2">
    <name type="scientific">Sorangium atrum</name>
    <dbReference type="NCBI Taxonomy" id="2995308"/>
    <lineage>
        <taxon>Bacteria</taxon>
        <taxon>Pseudomonadati</taxon>
        <taxon>Myxococcota</taxon>
        <taxon>Polyangia</taxon>
        <taxon>Polyangiales</taxon>
        <taxon>Polyangiaceae</taxon>
        <taxon>Sorangium</taxon>
    </lineage>
</organism>
<reference evidence="1 2" key="1">
    <citation type="submission" date="2023-01" db="EMBL/GenBank/DDBJ databases">
        <title>Minimal conservation of predation-associated metabolite biosynthetic gene clusters underscores biosynthetic potential of Myxococcota including descriptions for ten novel species: Archangium lansinium sp. nov., Myxococcus landrumus sp. nov., Nannocystis bai.</title>
        <authorList>
            <person name="Ahearne A."/>
            <person name="Stevens C."/>
            <person name="Dowd S."/>
        </authorList>
    </citation>
    <scope>NUCLEOTIDE SEQUENCE [LARGE SCALE GENOMIC DNA]</scope>
    <source>
        <strain evidence="1 2">WIWO2</strain>
    </source>
</reference>
<dbReference type="RefSeq" id="WP_272092898.1">
    <property type="nucleotide sequence ID" value="NZ_JAQNDK010000001.1"/>
</dbReference>
<evidence type="ECO:0000313" key="1">
    <source>
        <dbReference type="EMBL" id="MDC0676191.1"/>
    </source>
</evidence>
<name>A0ABT5BTH1_9BACT</name>
<evidence type="ECO:0000313" key="2">
    <source>
        <dbReference type="Proteomes" id="UP001217485"/>
    </source>
</evidence>
<protein>
    <submittedName>
        <fullName evidence="1">Uncharacterized protein</fullName>
    </submittedName>
</protein>
<gene>
    <name evidence="1" type="ORF">POL72_00450</name>
</gene>
<dbReference type="EMBL" id="JAQNDK010000001">
    <property type="protein sequence ID" value="MDC0676191.1"/>
    <property type="molecule type" value="Genomic_DNA"/>
</dbReference>
<proteinExistence type="predicted"/>
<accession>A0ABT5BTH1</accession>
<sequence>MQLIYRRVRVILLNATNEALTVEGAEVLVGAWSAGRTISHGETVARQSARTFGTESSTLGRGTEAFVRFASTTGYFQLHWHLPWVGELRCEPVHDDVARRIIVYTNDDDPADVAVLITLPPHRDPLR</sequence>
<comment type="caution">
    <text evidence="1">The sequence shown here is derived from an EMBL/GenBank/DDBJ whole genome shotgun (WGS) entry which is preliminary data.</text>
</comment>